<reference evidence="2" key="1">
    <citation type="journal article" date="2020" name="Fungal Divers.">
        <title>Resolving the Mortierellaceae phylogeny through synthesis of multi-gene phylogenetics and phylogenomics.</title>
        <authorList>
            <person name="Vandepol N."/>
            <person name="Liber J."/>
            <person name="Desiro A."/>
            <person name="Na H."/>
            <person name="Kennedy M."/>
            <person name="Barry K."/>
            <person name="Grigoriev I.V."/>
            <person name="Miller A.N."/>
            <person name="O'Donnell K."/>
            <person name="Stajich J.E."/>
            <person name="Bonito G."/>
        </authorList>
    </citation>
    <scope>NUCLEOTIDE SEQUENCE</scope>
    <source>
        <strain evidence="2">NVP1</strain>
    </source>
</reference>
<proteinExistence type="predicted"/>
<organism evidence="2 3">
    <name type="scientific">Podila minutissima</name>
    <dbReference type="NCBI Taxonomy" id="64525"/>
    <lineage>
        <taxon>Eukaryota</taxon>
        <taxon>Fungi</taxon>
        <taxon>Fungi incertae sedis</taxon>
        <taxon>Mucoromycota</taxon>
        <taxon>Mortierellomycotina</taxon>
        <taxon>Mortierellomycetes</taxon>
        <taxon>Mortierellales</taxon>
        <taxon>Mortierellaceae</taxon>
        <taxon>Podila</taxon>
    </lineage>
</organism>
<keyword evidence="1" id="KW-0812">Transmembrane</keyword>
<keyword evidence="1" id="KW-0472">Membrane</keyword>
<evidence type="ECO:0000313" key="3">
    <source>
        <dbReference type="Proteomes" id="UP000696485"/>
    </source>
</evidence>
<keyword evidence="1" id="KW-1133">Transmembrane helix</keyword>
<evidence type="ECO:0000313" key="2">
    <source>
        <dbReference type="EMBL" id="KAF9322465.1"/>
    </source>
</evidence>
<dbReference type="Proteomes" id="UP000696485">
    <property type="component" value="Unassembled WGS sequence"/>
</dbReference>
<feature type="transmembrane region" description="Helical" evidence="1">
    <location>
        <begin position="38"/>
        <end position="58"/>
    </location>
</feature>
<dbReference type="AlphaFoldDB" id="A0A9P5S995"/>
<evidence type="ECO:0000256" key="1">
    <source>
        <dbReference type="SAM" id="Phobius"/>
    </source>
</evidence>
<accession>A0A9P5S995</accession>
<keyword evidence="3" id="KW-1185">Reference proteome</keyword>
<dbReference type="EMBL" id="JAAAUY010001545">
    <property type="protein sequence ID" value="KAF9322465.1"/>
    <property type="molecule type" value="Genomic_DNA"/>
</dbReference>
<sequence>MVVFELPQYGANNRHSPPSGSSSSSSPWWFPSRSISRFLMIGLVVAVSIYLFQEAVFLTGMDFRRVRQVAEQVPLAPTHPFDVHHPASQPLDVHHPASERALVIDFINQMSHCTSLPSAPGWKMLHCVQPLKEHCRQGGYLRIERLSSPLDPPADPSRTTCFSYNTPGFVPRPLSSNASHHDYVAYSLGPEAFHVKIVGPERHIWVQQQFLGNCTYAVPYHVSTPGRYWIANVVHTFDNFEGLDELAAKNMWPLVLNNNIFSNSTTEGERAFDVCKNPSPLPPRLEIYLGSPSGAYKAPTAPKSYLKALDVEQYEWVSKTNLLTMANIRSITASKAPAVAGNSVLSCLVKSRRMFQFNGDSHIRVLYKSLVHQLQSLPGDITMSHEYYFPPVRIGRTQVNYKFENHFDTVSRMLDAYDFNSDDGAYLDWVQPLDVVDEEMQHFQELFKTLVYTDILVVGWGHWHSAMVMQGGHWTTEAFIIRTEDLLRRFLKLQRHRRQMGMRHLVLAWAGLPASTENFARIDPNLDDADWRTNQRLAYWDRLCNMLVDRLNAEEAGQVRKEQNELRQPAIVKLYAFEKTLPYKAHAADYHHFTRTNVVSAQLSELLPQIRDITGC</sequence>
<name>A0A9P5S995_9FUNG</name>
<protein>
    <submittedName>
        <fullName evidence="2">Uncharacterized protein</fullName>
    </submittedName>
</protein>
<comment type="caution">
    <text evidence="2">The sequence shown here is derived from an EMBL/GenBank/DDBJ whole genome shotgun (WGS) entry which is preliminary data.</text>
</comment>
<gene>
    <name evidence="2" type="ORF">BG006_002365</name>
</gene>